<dbReference type="RefSeq" id="WP_114280904.1">
    <property type="nucleotide sequence ID" value="NZ_QPJY01000012.1"/>
</dbReference>
<accession>A0A369BXD2</accession>
<keyword evidence="1" id="KW-0472">Membrane</keyword>
<keyword evidence="1" id="KW-1133">Transmembrane helix</keyword>
<feature type="transmembrane region" description="Helical" evidence="1">
    <location>
        <begin position="40"/>
        <end position="59"/>
    </location>
</feature>
<comment type="caution">
    <text evidence="2">The sequence shown here is derived from an EMBL/GenBank/DDBJ whole genome shotgun (WGS) entry which is preliminary data.</text>
</comment>
<name>A0A369BXD2_9GAMM</name>
<evidence type="ECO:0000313" key="3">
    <source>
        <dbReference type="Proteomes" id="UP000252707"/>
    </source>
</evidence>
<evidence type="ECO:0000256" key="1">
    <source>
        <dbReference type="SAM" id="Phobius"/>
    </source>
</evidence>
<sequence>MGVSQHLQRDLRRVGRQPWLVLFPVGLPLVVGLGTEGNPVAIAASIVVVVFGYLCRCLYHS</sequence>
<dbReference type="AlphaFoldDB" id="A0A369BXD2"/>
<feature type="transmembrane region" description="Helical" evidence="1">
    <location>
        <begin position="18"/>
        <end position="34"/>
    </location>
</feature>
<dbReference type="EMBL" id="QPJY01000012">
    <property type="protein sequence ID" value="RCX26001.1"/>
    <property type="molecule type" value="Genomic_DNA"/>
</dbReference>
<keyword evidence="3" id="KW-1185">Reference proteome</keyword>
<reference evidence="2 3" key="1">
    <citation type="submission" date="2018-07" db="EMBL/GenBank/DDBJ databases">
        <title>Genomic Encyclopedia of Type Strains, Phase IV (KMG-IV): sequencing the most valuable type-strain genomes for metagenomic binning, comparative biology and taxonomic classification.</title>
        <authorList>
            <person name="Goeker M."/>
        </authorList>
    </citation>
    <scope>NUCLEOTIDE SEQUENCE [LARGE SCALE GENOMIC DNA]</scope>
    <source>
        <strain evidence="2 3">DSM 26407</strain>
    </source>
</reference>
<proteinExistence type="predicted"/>
<evidence type="ECO:0000313" key="2">
    <source>
        <dbReference type="EMBL" id="RCX26001.1"/>
    </source>
</evidence>
<organism evidence="2 3">
    <name type="scientific">Thioalbus denitrificans</name>
    <dbReference type="NCBI Taxonomy" id="547122"/>
    <lineage>
        <taxon>Bacteria</taxon>
        <taxon>Pseudomonadati</taxon>
        <taxon>Pseudomonadota</taxon>
        <taxon>Gammaproteobacteria</taxon>
        <taxon>Chromatiales</taxon>
        <taxon>Ectothiorhodospiraceae</taxon>
        <taxon>Thioalbus</taxon>
    </lineage>
</organism>
<protein>
    <submittedName>
        <fullName evidence="2">Uncharacterized protein</fullName>
    </submittedName>
</protein>
<gene>
    <name evidence="2" type="ORF">DFQ59_1124</name>
</gene>
<dbReference type="Proteomes" id="UP000252707">
    <property type="component" value="Unassembled WGS sequence"/>
</dbReference>
<keyword evidence="1" id="KW-0812">Transmembrane</keyword>